<dbReference type="GO" id="GO:0006355">
    <property type="term" value="P:regulation of DNA-templated transcription"/>
    <property type="evidence" value="ECO:0007669"/>
    <property type="project" value="InterPro"/>
</dbReference>
<dbReference type="PANTHER" id="PTHR48111:SF1">
    <property type="entry name" value="TWO-COMPONENT RESPONSE REGULATOR ORR33"/>
    <property type="match status" value="1"/>
</dbReference>
<keyword evidence="1" id="KW-0597">Phosphoprotein</keyword>
<dbReference type="CDD" id="cd00383">
    <property type="entry name" value="trans_reg_C"/>
    <property type="match status" value="1"/>
</dbReference>
<dbReference type="PROSITE" id="PS51755">
    <property type="entry name" value="OMPR_PHOB"/>
    <property type="match status" value="1"/>
</dbReference>
<keyword evidence="4 6" id="KW-0238">DNA-binding</keyword>
<evidence type="ECO:0000313" key="10">
    <source>
        <dbReference type="Proteomes" id="UP000317371"/>
    </source>
</evidence>
<dbReference type="SMART" id="SM00862">
    <property type="entry name" value="Trans_reg_C"/>
    <property type="match status" value="1"/>
</dbReference>
<sequence>MTDQTADSNASADRPGGSLANARISADGRQSTLPGVIRVLYVGRQNRVVDELAALFARTAEPATEGPDDGEPAGGETPWCLEPIEFTAVTNQKAALHLIRTRPPKVLLVTVDARPNSRGRFCEMVRYRLPTAAIFAVGPARPVGNVHFDGFIQVPLDHAEVLAAIRQIQNQYASHVLEHGPIRLNVATRTVFTPHGQHHMTPKQCALLQFLMLHRNGVVRRQEIMEAIWNTSYMEDTRTLDVHIRWLRECIEPDPSNPIYLKTVRGVGYRLILPAPGEASGG</sequence>
<evidence type="ECO:0000256" key="2">
    <source>
        <dbReference type="ARBA" id="ARBA00023012"/>
    </source>
</evidence>
<keyword evidence="2" id="KW-0902">Two-component regulatory system</keyword>
<name>A0A540VEQ1_9CHLR</name>
<evidence type="ECO:0000256" key="4">
    <source>
        <dbReference type="ARBA" id="ARBA00023125"/>
    </source>
</evidence>
<feature type="domain" description="OmpR/PhoB-type" evidence="8">
    <location>
        <begin position="174"/>
        <end position="273"/>
    </location>
</feature>
<dbReference type="InterPro" id="IPR001867">
    <property type="entry name" value="OmpR/PhoB-type_DNA-bd"/>
</dbReference>
<dbReference type="GO" id="GO:0005829">
    <property type="term" value="C:cytosol"/>
    <property type="evidence" value="ECO:0007669"/>
    <property type="project" value="TreeGrafter"/>
</dbReference>
<feature type="region of interest" description="Disordered" evidence="7">
    <location>
        <begin position="1"/>
        <end position="25"/>
    </location>
</feature>
<keyword evidence="5" id="KW-0804">Transcription</keyword>
<organism evidence="9 10">
    <name type="scientific">Litorilinea aerophila</name>
    <dbReference type="NCBI Taxonomy" id="1204385"/>
    <lineage>
        <taxon>Bacteria</taxon>
        <taxon>Bacillati</taxon>
        <taxon>Chloroflexota</taxon>
        <taxon>Caldilineae</taxon>
        <taxon>Caldilineales</taxon>
        <taxon>Caldilineaceae</taxon>
        <taxon>Litorilinea</taxon>
    </lineage>
</organism>
<evidence type="ECO:0000256" key="7">
    <source>
        <dbReference type="SAM" id="MobiDB-lite"/>
    </source>
</evidence>
<dbReference type="Pfam" id="PF00486">
    <property type="entry name" value="Trans_reg_C"/>
    <property type="match status" value="1"/>
</dbReference>
<dbReference type="GO" id="GO:0000156">
    <property type="term" value="F:phosphorelay response regulator activity"/>
    <property type="evidence" value="ECO:0007669"/>
    <property type="project" value="TreeGrafter"/>
</dbReference>
<feature type="compositionally biased region" description="Polar residues" evidence="7">
    <location>
        <begin position="1"/>
        <end position="11"/>
    </location>
</feature>
<evidence type="ECO:0000256" key="6">
    <source>
        <dbReference type="PROSITE-ProRule" id="PRU01091"/>
    </source>
</evidence>
<dbReference type="Gene3D" id="1.10.10.10">
    <property type="entry name" value="Winged helix-like DNA-binding domain superfamily/Winged helix DNA-binding domain"/>
    <property type="match status" value="1"/>
</dbReference>
<dbReference type="InterPro" id="IPR016032">
    <property type="entry name" value="Sig_transdc_resp-reg_C-effctor"/>
</dbReference>
<keyword evidence="3" id="KW-0805">Transcription regulation</keyword>
<accession>A0A540VEQ1</accession>
<evidence type="ECO:0000256" key="3">
    <source>
        <dbReference type="ARBA" id="ARBA00023015"/>
    </source>
</evidence>
<gene>
    <name evidence="9" type="ORF">FKZ61_12705</name>
</gene>
<reference evidence="9 10" key="1">
    <citation type="submission" date="2019-06" db="EMBL/GenBank/DDBJ databases">
        <title>Genome sequence of Litorilinea aerophila BAA-2444.</title>
        <authorList>
            <person name="Maclea K.S."/>
            <person name="Maurais E.G."/>
            <person name="Iannazzi L.C."/>
        </authorList>
    </citation>
    <scope>NUCLEOTIDE SEQUENCE [LARGE SCALE GENOMIC DNA]</scope>
    <source>
        <strain evidence="9 10">ATCC BAA-2444</strain>
    </source>
</reference>
<dbReference type="GO" id="GO:0032993">
    <property type="term" value="C:protein-DNA complex"/>
    <property type="evidence" value="ECO:0007669"/>
    <property type="project" value="TreeGrafter"/>
</dbReference>
<proteinExistence type="predicted"/>
<evidence type="ECO:0000256" key="1">
    <source>
        <dbReference type="ARBA" id="ARBA00022553"/>
    </source>
</evidence>
<evidence type="ECO:0000256" key="5">
    <source>
        <dbReference type="ARBA" id="ARBA00023163"/>
    </source>
</evidence>
<feature type="DNA-binding region" description="OmpR/PhoB-type" evidence="6">
    <location>
        <begin position="174"/>
        <end position="273"/>
    </location>
</feature>
<dbReference type="SUPFAM" id="SSF46894">
    <property type="entry name" value="C-terminal effector domain of the bipartite response regulators"/>
    <property type="match status" value="1"/>
</dbReference>
<dbReference type="InParanoid" id="A0A540VEQ1"/>
<evidence type="ECO:0000313" key="9">
    <source>
        <dbReference type="EMBL" id="TQE95238.1"/>
    </source>
</evidence>
<dbReference type="InterPro" id="IPR039420">
    <property type="entry name" value="WalR-like"/>
</dbReference>
<dbReference type="GO" id="GO:0000976">
    <property type="term" value="F:transcription cis-regulatory region binding"/>
    <property type="evidence" value="ECO:0007669"/>
    <property type="project" value="TreeGrafter"/>
</dbReference>
<dbReference type="PANTHER" id="PTHR48111">
    <property type="entry name" value="REGULATOR OF RPOS"/>
    <property type="match status" value="1"/>
</dbReference>
<dbReference type="InterPro" id="IPR036388">
    <property type="entry name" value="WH-like_DNA-bd_sf"/>
</dbReference>
<dbReference type="AlphaFoldDB" id="A0A540VEQ1"/>
<dbReference type="OrthoDB" id="159129at2"/>
<comment type="caution">
    <text evidence="9">The sequence shown here is derived from an EMBL/GenBank/DDBJ whole genome shotgun (WGS) entry which is preliminary data.</text>
</comment>
<dbReference type="EMBL" id="VIGC01000015">
    <property type="protein sequence ID" value="TQE95238.1"/>
    <property type="molecule type" value="Genomic_DNA"/>
</dbReference>
<keyword evidence="10" id="KW-1185">Reference proteome</keyword>
<dbReference type="Proteomes" id="UP000317371">
    <property type="component" value="Unassembled WGS sequence"/>
</dbReference>
<protein>
    <submittedName>
        <fullName evidence="9">Response regulator transcription factor</fullName>
    </submittedName>
</protein>
<evidence type="ECO:0000259" key="8">
    <source>
        <dbReference type="PROSITE" id="PS51755"/>
    </source>
</evidence>